<name>A0ABX3A6C0_9GAMM</name>
<gene>
    <name evidence="2" type="ORF">BGC07_13825</name>
</gene>
<reference evidence="2 3" key="1">
    <citation type="submission" date="2016-08" db="EMBL/GenBank/DDBJ databases">
        <title>Draft genome sequence of Candidatus Piscirickettsia litoralis, from seawater.</title>
        <authorList>
            <person name="Wan X."/>
            <person name="Lee A.J."/>
            <person name="Hou S."/>
            <person name="Donachie S.P."/>
        </authorList>
    </citation>
    <scope>NUCLEOTIDE SEQUENCE [LARGE SCALE GENOMIC DNA]</scope>
    <source>
        <strain evidence="2 3">Y2</strain>
    </source>
</reference>
<feature type="transmembrane region" description="Helical" evidence="1">
    <location>
        <begin position="6"/>
        <end position="30"/>
    </location>
</feature>
<organism evidence="2 3">
    <name type="scientific">Piscirickettsia litoralis</name>
    <dbReference type="NCBI Taxonomy" id="1891921"/>
    <lineage>
        <taxon>Bacteria</taxon>
        <taxon>Pseudomonadati</taxon>
        <taxon>Pseudomonadota</taxon>
        <taxon>Gammaproteobacteria</taxon>
        <taxon>Thiotrichales</taxon>
        <taxon>Piscirickettsiaceae</taxon>
        <taxon>Piscirickettsia</taxon>
    </lineage>
</organism>
<keyword evidence="1" id="KW-0472">Membrane</keyword>
<dbReference type="Proteomes" id="UP000094329">
    <property type="component" value="Unassembled WGS sequence"/>
</dbReference>
<keyword evidence="1" id="KW-0812">Transmembrane</keyword>
<keyword evidence="1" id="KW-1133">Transmembrane helix</keyword>
<protein>
    <submittedName>
        <fullName evidence="2">Uncharacterized protein</fullName>
    </submittedName>
</protein>
<comment type="caution">
    <text evidence="2">The sequence shown here is derived from an EMBL/GenBank/DDBJ whole genome shotgun (WGS) entry which is preliminary data.</text>
</comment>
<dbReference type="EMBL" id="MDTU01000001">
    <property type="protein sequence ID" value="ODN43777.1"/>
    <property type="molecule type" value="Genomic_DNA"/>
</dbReference>
<evidence type="ECO:0000313" key="2">
    <source>
        <dbReference type="EMBL" id="ODN43777.1"/>
    </source>
</evidence>
<evidence type="ECO:0000313" key="3">
    <source>
        <dbReference type="Proteomes" id="UP000094329"/>
    </source>
</evidence>
<dbReference type="RefSeq" id="WP_069313573.1">
    <property type="nucleotide sequence ID" value="NZ_MDTU01000001.1"/>
</dbReference>
<sequence>MALSKALLQILSIVVPFIGTTIIVITPKLFEAWESRRKSIGNILNDLLLPENKLNKLNTITVSINKNLDILCPDNLFPSFIIESHEPDKHLRNLKVCRNHVTNSSKKLDNSLFIERSTEKRKKSNILE</sequence>
<keyword evidence="3" id="KW-1185">Reference proteome</keyword>
<proteinExistence type="predicted"/>
<accession>A0ABX3A6C0</accession>
<evidence type="ECO:0000256" key="1">
    <source>
        <dbReference type="SAM" id="Phobius"/>
    </source>
</evidence>